<name>A0A1J1IDK2_9DIPT</name>
<accession>A0A1J1IDK2</accession>
<keyword evidence="3" id="KW-1185">Reference proteome</keyword>
<feature type="region of interest" description="Disordered" evidence="1">
    <location>
        <begin position="1"/>
        <end position="27"/>
    </location>
</feature>
<feature type="compositionally biased region" description="Polar residues" evidence="1">
    <location>
        <begin position="10"/>
        <end position="27"/>
    </location>
</feature>
<evidence type="ECO:0000313" key="2">
    <source>
        <dbReference type="EMBL" id="CRK98359.1"/>
    </source>
</evidence>
<evidence type="ECO:0000256" key="1">
    <source>
        <dbReference type="SAM" id="MobiDB-lite"/>
    </source>
</evidence>
<dbReference type="Proteomes" id="UP000183832">
    <property type="component" value="Unassembled WGS sequence"/>
</dbReference>
<gene>
    <name evidence="2" type="ORF">CLUMA_CG011719</name>
</gene>
<organism evidence="2 3">
    <name type="scientific">Clunio marinus</name>
    <dbReference type="NCBI Taxonomy" id="568069"/>
    <lineage>
        <taxon>Eukaryota</taxon>
        <taxon>Metazoa</taxon>
        <taxon>Ecdysozoa</taxon>
        <taxon>Arthropoda</taxon>
        <taxon>Hexapoda</taxon>
        <taxon>Insecta</taxon>
        <taxon>Pterygota</taxon>
        <taxon>Neoptera</taxon>
        <taxon>Endopterygota</taxon>
        <taxon>Diptera</taxon>
        <taxon>Nematocera</taxon>
        <taxon>Chironomoidea</taxon>
        <taxon>Chironomidae</taxon>
        <taxon>Clunio</taxon>
    </lineage>
</organism>
<dbReference type="OrthoDB" id="10410166at2759"/>
<sequence length="64" mass="7514">MDDDDIDEITYTNSNQHNRRSLTGTSITSISEDRKSISTLNQQTFEEIVKDDEGFPYFKDQFFE</sequence>
<reference evidence="2 3" key="1">
    <citation type="submission" date="2015-04" db="EMBL/GenBank/DDBJ databases">
        <authorList>
            <person name="Syromyatnikov M.Y."/>
            <person name="Popov V.N."/>
        </authorList>
    </citation>
    <scope>NUCLEOTIDE SEQUENCE [LARGE SCALE GENOMIC DNA]</scope>
</reference>
<dbReference type="AlphaFoldDB" id="A0A1J1IDK2"/>
<evidence type="ECO:0000313" key="3">
    <source>
        <dbReference type="Proteomes" id="UP000183832"/>
    </source>
</evidence>
<protein>
    <submittedName>
        <fullName evidence="2">CLUMA_CG011719, isoform A</fullName>
    </submittedName>
</protein>
<dbReference type="EMBL" id="CVRI01000047">
    <property type="protein sequence ID" value="CRK98359.1"/>
    <property type="molecule type" value="Genomic_DNA"/>
</dbReference>
<proteinExistence type="predicted"/>